<protein>
    <recommendedName>
        <fullName evidence="4">HAMP domain-containing protein</fullName>
    </recommendedName>
</protein>
<gene>
    <name evidence="2" type="ORF">OIK44_11955</name>
</gene>
<proteinExistence type="predicted"/>
<organism evidence="2 3">
    <name type="scientific">Janthinobacterium fluminis</name>
    <dbReference type="NCBI Taxonomy" id="2987524"/>
    <lineage>
        <taxon>Bacteria</taxon>
        <taxon>Pseudomonadati</taxon>
        <taxon>Pseudomonadota</taxon>
        <taxon>Betaproteobacteria</taxon>
        <taxon>Burkholderiales</taxon>
        <taxon>Oxalobacteraceae</taxon>
        <taxon>Janthinobacterium</taxon>
    </lineage>
</organism>
<reference evidence="2 3" key="1">
    <citation type="submission" date="2022-10" db="EMBL/GenBank/DDBJ databases">
        <title>Janthinobacterium sp. hw3 Genome sequencing.</title>
        <authorList>
            <person name="Park S."/>
        </authorList>
    </citation>
    <scope>NUCLEOTIDE SEQUENCE [LARGE SCALE GENOMIC DNA]</scope>
    <source>
        <strain evidence="3">hw3</strain>
    </source>
</reference>
<keyword evidence="3" id="KW-1185">Reference proteome</keyword>
<feature type="transmembrane region" description="Helical" evidence="1">
    <location>
        <begin position="186"/>
        <end position="208"/>
    </location>
</feature>
<dbReference type="EMBL" id="JAQQXR010000004">
    <property type="protein sequence ID" value="MDC8758304.1"/>
    <property type="molecule type" value="Genomic_DNA"/>
</dbReference>
<name>A0ABT5K013_9BURK</name>
<dbReference type="Proteomes" id="UP001221208">
    <property type="component" value="Unassembled WGS sequence"/>
</dbReference>
<keyword evidence="1" id="KW-0472">Membrane</keyword>
<accession>A0ABT5K013</accession>
<sequence length="278" mass="30668">MQNSTLSAAADNTDAARQTKHLWWRIGALLMLVITLVLILISFLNYSNYRKNYLELNATRYMIMGKDLRQTIEGGLNIGIAPAANTHLLPTMQDLMQRQSGTRYIAIVDEFGVVAVQGNMPAQPAAEWKKRLKQTANDGIWQGGGADTFQIGVPFSNNFNIKIGAVVIGYDRLEIRAATRDMLRKLALSLLQTLLPCALFIFGGAYLLTRKLTRDLAQVSETLKRSLDEPVQAHVTADLLGADVAEHINTFTKLSYHAARELKQLELDAATGTQGGKP</sequence>
<keyword evidence="1" id="KW-1133">Transmembrane helix</keyword>
<dbReference type="RefSeq" id="WP_273670980.1">
    <property type="nucleotide sequence ID" value="NZ_JAQQXR010000004.1"/>
</dbReference>
<evidence type="ECO:0008006" key="4">
    <source>
        <dbReference type="Google" id="ProtNLM"/>
    </source>
</evidence>
<feature type="transmembrane region" description="Helical" evidence="1">
    <location>
        <begin position="22"/>
        <end position="44"/>
    </location>
</feature>
<keyword evidence="1" id="KW-0812">Transmembrane</keyword>
<evidence type="ECO:0000256" key="1">
    <source>
        <dbReference type="SAM" id="Phobius"/>
    </source>
</evidence>
<evidence type="ECO:0000313" key="2">
    <source>
        <dbReference type="EMBL" id="MDC8758304.1"/>
    </source>
</evidence>
<evidence type="ECO:0000313" key="3">
    <source>
        <dbReference type="Proteomes" id="UP001221208"/>
    </source>
</evidence>
<comment type="caution">
    <text evidence="2">The sequence shown here is derived from an EMBL/GenBank/DDBJ whole genome shotgun (WGS) entry which is preliminary data.</text>
</comment>